<evidence type="ECO:0000256" key="3">
    <source>
        <dbReference type="SAM" id="SignalP"/>
    </source>
</evidence>
<dbReference type="RefSeq" id="WP_238979187.1">
    <property type="nucleotide sequence ID" value="NZ_JABFUC010000036.1"/>
</dbReference>
<name>A0ABS9PDR7_9GAMM</name>
<evidence type="ECO:0000256" key="1">
    <source>
        <dbReference type="SAM" id="Coils"/>
    </source>
</evidence>
<gene>
    <name evidence="4" type="ORF">HOP52_19460</name>
</gene>
<dbReference type="EMBL" id="JABFUC010000036">
    <property type="protein sequence ID" value="MCG6659918.1"/>
    <property type="molecule type" value="Genomic_DNA"/>
</dbReference>
<keyword evidence="1" id="KW-0175">Coiled coil</keyword>
<dbReference type="Proteomes" id="UP000814385">
    <property type="component" value="Unassembled WGS sequence"/>
</dbReference>
<sequence>MSKFYLLLLVLTSGAAFGGDTEGSVARMYTIDLFSIISFALAIAAFFVSAFLGWLSWQFYKKSSEVSEKTNEAVSRVETSISGIQSDITEIVRRAVGYWVDGSGANESPEQIDDLNQKIEELRKQIAALGEGKPEAEDIEKKFDELLRFQQNQLRNLNTSLFDAKVRSIFPSADKGPAVELTQNTTKNDKDIKEGQLIIEVTRPVKIATATGKFSPLFDDIPELSVELESSPYGDGGDIMITSGVGKTSDFNVHLKSYEGLLKPGQYVVNYVAKANA</sequence>
<keyword evidence="2" id="KW-0812">Transmembrane</keyword>
<feature type="chain" id="PRO_5046784349" evidence="3">
    <location>
        <begin position="19"/>
        <end position="277"/>
    </location>
</feature>
<evidence type="ECO:0000256" key="2">
    <source>
        <dbReference type="SAM" id="Phobius"/>
    </source>
</evidence>
<keyword evidence="2" id="KW-1133">Transmembrane helix</keyword>
<protein>
    <submittedName>
        <fullName evidence="4">Uncharacterized protein</fullName>
    </submittedName>
</protein>
<accession>A0ABS9PDR7</accession>
<comment type="caution">
    <text evidence="4">The sequence shown here is derived from an EMBL/GenBank/DDBJ whole genome shotgun (WGS) entry which is preliminary data.</text>
</comment>
<keyword evidence="3" id="KW-0732">Signal</keyword>
<feature type="signal peptide" evidence="3">
    <location>
        <begin position="1"/>
        <end position="18"/>
    </location>
</feature>
<organism evidence="4 5">
    <name type="scientific">Billgrantia campisalis</name>
    <dbReference type="NCBI Taxonomy" id="74661"/>
    <lineage>
        <taxon>Bacteria</taxon>
        <taxon>Pseudomonadati</taxon>
        <taxon>Pseudomonadota</taxon>
        <taxon>Gammaproteobacteria</taxon>
        <taxon>Oceanospirillales</taxon>
        <taxon>Halomonadaceae</taxon>
        <taxon>Billgrantia</taxon>
    </lineage>
</organism>
<feature type="transmembrane region" description="Helical" evidence="2">
    <location>
        <begin position="34"/>
        <end position="55"/>
    </location>
</feature>
<evidence type="ECO:0000313" key="5">
    <source>
        <dbReference type="Proteomes" id="UP000814385"/>
    </source>
</evidence>
<reference evidence="4 5" key="1">
    <citation type="submission" date="2020-05" db="EMBL/GenBank/DDBJ databases">
        <title>Comparative genomic analysis of denitrifying bacteria from Halomonas genus.</title>
        <authorList>
            <person name="Wang L."/>
            <person name="Shao Z."/>
        </authorList>
    </citation>
    <scope>NUCLEOTIDE SEQUENCE [LARGE SCALE GENOMIC DNA]</scope>
    <source>
        <strain evidence="4 5">A4</strain>
    </source>
</reference>
<keyword evidence="5" id="KW-1185">Reference proteome</keyword>
<feature type="coiled-coil region" evidence="1">
    <location>
        <begin position="105"/>
        <end position="132"/>
    </location>
</feature>
<proteinExistence type="predicted"/>
<evidence type="ECO:0000313" key="4">
    <source>
        <dbReference type="EMBL" id="MCG6659918.1"/>
    </source>
</evidence>
<keyword evidence="2" id="KW-0472">Membrane</keyword>